<dbReference type="InterPro" id="IPR036322">
    <property type="entry name" value="WD40_repeat_dom_sf"/>
</dbReference>
<dbReference type="FunFam" id="2.130.10.10:FF:000074">
    <property type="entry name" value="Angio-associated migratory cell protein-like protein"/>
    <property type="match status" value="1"/>
</dbReference>
<name>A0A8S3ZN33_9EUPU</name>
<dbReference type="OrthoDB" id="10261640at2759"/>
<comment type="caution">
    <text evidence="8">The sequence shown here is derived from an EMBL/GenBank/DDBJ whole genome shotgun (WGS) entry which is preliminary data.</text>
</comment>
<feature type="repeat" description="WD" evidence="7">
    <location>
        <begin position="36"/>
        <end position="77"/>
    </location>
</feature>
<comment type="subcellular location">
    <subcellularLocation>
        <location evidence="1">Cytoplasm</location>
    </subcellularLocation>
</comment>
<feature type="repeat" description="WD" evidence="7">
    <location>
        <begin position="162"/>
        <end position="203"/>
    </location>
</feature>
<dbReference type="Gene3D" id="2.130.10.10">
    <property type="entry name" value="YVTN repeat-like/Quinoprotein amine dehydrogenase"/>
    <property type="match status" value="1"/>
</dbReference>
<accession>A0A8S3ZN33</accession>
<dbReference type="AlphaFoldDB" id="A0A8S3ZN33"/>
<sequence>ICTRLSPTSHEIAVTGGQDDRALVWNTQDGSVIFQCTGHADTVASVGFSYDGSMVATADMKGIIKVWRVDQGKEIWSFEVSEVEWIQWHHAAPVLLAGTKDGQVWMWKIPSGECKTFAGYGPSAVCGQILPDGKFAGVGYEDGMVKIWDLKTAAAVHTISGHEGHQSSVYCMDASSNGSLILTGSEDMTAKVINSSTGKVLSTLKCHDSGEEDNSVETVGFSHTHDYAATGTLTGDLEIWDLPTKSVRHKCDHPFGIVKLMWSHTSPVFYTACLDGNFRQFDSRNGQLVRTWHGHAAAILDFDLAKNEGIAVTASDDSIAKVFSLTELSS</sequence>
<dbReference type="GO" id="GO:0005737">
    <property type="term" value="C:cytoplasm"/>
    <property type="evidence" value="ECO:0007669"/>
    <property type="project" value="UniProtKB-SubCell"/>
</dbReference>
<evidence type="ECO:0000256" key="5">
    <source>
        <dbReference type="ARBA" id="ARBA00059273"/>
    </source>
</evidence>
<keyword evidence="3 7" id="KW-0853">WD repeat</keyword>
<protein>
    <recommendedName>
        <fullName evidence="6">Angio-associated migratory cell protein</fullName>
    </recommendedName>
</protein>
<keyword evidence="9" id="KW-1185">Reference proteome</keyword>
<keyword evidence="4" id="KW-0677">Repeat</keyword>
<dbReference type="InterPro" id="IPR001680">
    <property type="entry name" value="WD40_rpt"/>
</dbReference>
<keyword evidence="2" id="KW-0963">Cytoplasm</keyword>
<dbReference type="CDD" id="cd00200">
    <property type="entry name" value="WD40"/>
    <property type="match status" value="1"/>
</dbReference>
<evidence type="ECO:0000313" key="9">
    <source>
        <dbReference type="Proteomes" id="UP000678393"/>
    </source>
</evidence>
<dbReference type="EMBL" id="CAJHNH020003376">
    <property type="protein sequence ID" value="CAG5129165.1"/>
    <property type="molecule type" value="Genomic_DNA"/>
</dbReference>
<evidence type="ECO:0000256" key="1">
    <source>
        <dbReference type="ARBA" id="ARBA00004496"/>
    </source>
</evidence>
<evidence type="ECO:0000256" key="6">
    <source>
        <dbReference type="ARBA" id="ARBA00072425"/>
    </source>
</evidence>
<dbReference type="SMART" id="SM00320">
    <property type="entry name" value="WD40"/>
    <property type="match status" value="7"/>
</dbReference>
<dbReference type="Proteomes" id="UP000678393">
    <property type="component" value="Unassembled WGS sequence"/>
</dbReference>
<feature type="repeat" description="WD" evidence="7">
    <location>
        <begin position="131"/>
        <end position="158"/>
    </location>
</feature>
<evidence type="ECO:0000256" key="4">
    <source>
        <dbReference type="ARBA" id="ARBA00022737"/>
    </source>
</evidence>
<comment type="function">
    <text evidence="5">Plays a role in angiogenesis and cell migration. In smooth muscle cell migration, may act through the RhoA pathway.</text>
</comment>
<dbReference type="PANTHER" id="PTHR19857">
    <property type="entry name" value="MITOCHONDRIAL DIVISION PROTEIN 1-RELATED"/>
    <property type="match status" value="1"/>
</dbReference>
<reference evidence="8" key="1">
    <citation type="submission" date="2021-04" db="EMBL/GenBank/DDBJ databases">
        <authorList>
            <consortium name="Molecular Ecology Group"/>
        </authorList>
    </citation>
    <scope>NUCLEOTIDE SEQUENCE</scope>
</reference>
<feature type="non-terminal residue" evidence="8">
    <location>
        <position position="1"/>
    </location>
</feature>
<evidence type="ECO:0000256" key="3">
    <source>
        <dbReference type="ARBA" id="ARBA00022574"/>
    </source>
</evidence>
<dbReference type="PROSITE" id="PS50082">
    <property type="entry name" value="WD_REPEATS_2"/>
    <property type="match status" value="3"/>
</dbReference>
<dbReference type="SUPFAM" id="SSF50978">
    <property type="entry name" value="WD40 repeat-like"/>
    <property type="match status" value="1"/>
</dbReference>
<evidence type="ECO:0000256" key="2">
    <source>
        <dbReference type="ARBA" id="ARBA00022490"/>
    </source>
</evidence>
<dbReference type="PANTHER" id="PTHR19857:SF8">
    <property type="entry name" value="ANGIO-ASSOCIATED MIGRATORY CELL PROTEIN"/>
    <property type="match status" value="1"/>
</dbReference>
<gene>
    <name evidence="8" type="ORF">CUNI_LOCUS14723</name>
</gene>
<proteinExistence type="predicted"/>
<evidence type="ECO:0000256" key="7">
    <source>
        <dbReference type="PROSITE-ProRule" id="PRU00221"/>
    </source>
</evidence>
<evidence type="ECO:0000313" key="8">
    <source>
        <dbReference type="EMBL" id="CAG5129165.1"/>
    </source>
</evidence>
<dbReference type="Pfam" id="PF00400">
    <property type="entry name" value="WD40"/>
    <property type="match status" value="5"/>
</dbReference>
<dbReference type="InterPro" id="IPR015943">
    <property type="entry name" value="WD40/YVTN_repeat-like_dom_sf"/>
</dbReference>
<organism evidence="8 9">
    <name type="scientific">Candidula unifasciata</name>
    <dbReference type="NCBI Taxonomy" id="100452"/>
    <lineage>
        <taxon>Eukaryota</taxon>
        <taxon>Metazoa</taxon>
        <taxon>Spiralia</taxon>
        <taxon>Lophotrochozoa</taxon>
        <taxon>Mollusca</taxon>
        <taxon>Gastropoda</taxon>
        <taxon>Heterobranchia</taxon>
        <taxon>Euthyneura</taxon>
        <taxon>Panpulmonata</taxon>
        <taxon>Eupulmonata</taxon>
        <taxon>Stylommatophora</taxon>
        <taxon>Helicina</taxon>
        <taxon>Helicoidea</taxon>
        <taxon>Geomitridae</taxon>
        <taxon>Candidula</taxon>
    </lineage>
</organism>
<dbReference type="InterPro" id="IPR051179">
    <property type="entry name" value="WD_repeat_multifunction"/>
</dbReference>
<dbReference type="PROSITE" id="PS50294">
    <property type="entry name" value="WD_REPEATS_REGION"/>
    <property type="match status" value="1"/>
</dbReference>